<sequence length="576" mass="64650">MSLPRLEAMAPPGDMVYRTPVPLAPELVKHCTSFFEDYLYTQALDLLTNTLASGTYASKKAIIPCVDHLAIAATLLVHPTTTTRPERIAEEEAAHLALRLLRLLTTLVTPSDAKLDLAFSFARAQTSRSGLRSHKGDSEVPEEHCNDSMPLHLKLAAEDSLWSRAEDFWHVVGWAFNCSVLHPGRWEYWQMWLEFMCGVIEEDWTLREQAFQSQPKRDDSPAEDSGSEAERSSPTNGEGLSTFEESLIFQYMSGVSVSGKVRRIFRAIFADGTSGSLNEFRQVFNKELARHDSNQHSGSTKKRDRVNIERGEYGDYISEDDTDEEINEATGGQNPSRRSDSPVVASKPRRSKRARQGTRSASDLHNGQDVGKSQASTHQAGIPSLGGYESLNLRKRLLDILLKVSMRLPRKFVDAPELFELFVENIRHQPLPIFQAFVSPYVLPQFSDAAQSTLCEVLLFNMRESSAPGTDEGNLTQEKLELCFLPYAAANASVINNTKMSILLEACIVLLAKSNMLQATDEFKETVQSGILHRAERAQDEIRRSQSSRQQEPIEWCWLVESGERLNYLVEVLQPV</sequence>
<accession>A0A9W9ICN9</accession>
<feature type="compositionally biased region" description="Acidic residues" evidence="1">
    <location>
        <begin position="317"/>
        <end position="327"/>
    </location>
</feature>
<dbReference type="OrthoDB" id="5411773at2759"/>
<dbReference type="AlphaFoldDB" id="A0A9W9ICN9"/>
<name>A0A9W9ICN9_9EURO</name>
<keyword evidence="3" id="KW-1185">Reference proteome</keyword>
<organism evidence="2 3">
    <name type="scientific">Penicillium capsulatum</name>
    <dbReference type="NCBI Taxonomy" id="69766"/>
    <lineage>
        <taxon>Eukaryota</taxon>
        <taxon>Fungi</taxon>
        <taxon>Dikarya</taxon>
        <taxon>Ascomycota</taxon>
        <taxon>Pezizomycotina</taxon>
        <taxon>Eurotiomycetes</taxon>
        <taxon>Eurotiomycetidae</taxon>
        <taxon>Eurotiales</taxon>
        <taxon>Aspergillaceae</taxon>
        <taxon>Penicillium</taxon>
    </lineage>
</organism>
<proteinExistence type="predicted"/>
<reference evidence="2" key="1">
    <citation type="submission" date="2022-11" db="EMBL/GenBank/DDBJ databases">
        <authorList>
            <person name="Petersen C."/>
        </authorList>
    </citation>
    <scope>NUCLEOTIDE SEQUENCE</scope>
    <source>
        <strain evidence="2">IBT 21917</strain>
    </source>
</reference>
<comment type="caution">
    <text evidence="2">The sequence shown here is derived from an EMBL/GenBank/DDBJ whole genome shotgun (WGS) entry which is preliminary data.</text>
</comment>
<protein>
    <submittedName>
        <fullName evidence="2">Uncharacterized protein</fullName>
    </submittedName>
</protein>
<feature type="compositionally biased region" description="Basic residues" evidence="1">
    <location>
        <begin position="347"/>
        <end position="356"/>
    </location>
</feature>
<feature type="region of interest" description="Disordered" evidence="1">
    <location>
        <begin position="210"/>
        <end position="239"/>
    </location>
</feature>
<feature type="compositionally biased region" description="Polar residues" evidence="1">
    <location>
        <begin position="357"/>
        <end position="379"/>
    </location>
</feature>
<evidence type="ECO:0000313" key="3">
    <source>
        <dbReference type="Proteomes" id="UP001146351"/>
    </source>
</evidence>
<evidence type="ECO:0000256" key="1">
    <source>
        <dbReference type="SAM" id="MobiDB-lite"/>
    </source>
</evidence>
<feature type="region of interest" description="Disordered" evidence="1">
    <location>
        <begin position="290"/>
        <end position="385"/>
    </location>
</feature>
<dbReference type="EMBL" id="JAPQKO010000003">
    <property type="protein sequence ID" value="KAJ5172951.1"/>
    <property type="molecule type" value="Genomic_DNA"/>
</dbReference>
<dbReference type="Proteomes" id="UP001146351">
    <property type="component" value="Unassembled WGS sequence"/>
</dbReference>
<gene>
    <name evidence="2" type="ORF">N7492_005544</name>
</gene>
<evidence type="ECO:0000313" key="2">
    <source>
        <dbReference type="EMBL" id="KAJ5172951.1"/>
    </source>
</evidence>
<reference evidence="2" key="2">
    <citation type="journal article" date="2023" name="IMA Fungus">
        <title>Comparative genomic study of the Penicillium genus elucidates a diverse pangenome and 15 lateral gene transfer events.</title>
        <authorList>
            <person name="Petersen C."/>
            <person name="Sorensen T."/>
            <person name="Nielsen M.R."/>
            <person name="Sondergaard T.E."/>
            <person name="Sorensen J.L."/>
            <person name="Fitzpatrick D.A."/>
            <person name="Frisvad J.C."/>
            <person name="Nielsen K.L."/>
        </authorList>
    </citation>
    <scope>NUCLEOTIDE SEQUENCE</scope>
    <source>
        <strain evidence="2">IBT 21917</strain>
    </source>
</reference>